<accession>A0A6N2MB18</accession>
<gene>
    <name evidence="2" type="ORF">SVIM_LOCUS347633</name>
</gene>
<protein>
    <submittedName>
        <fullName evidence="2">Uncharacterized protein</fullName>
    </submittedName>
</protein>
<organism evidence="2">
    <name type="scientific">Salix viminalis</name>
    <name type="common">Common osier</name>
    <name type="synonym">Basket willow</name>
    <dbReference type="NCBI Taxonomy" id="40686"/>
    <lineage>
        <taxon>Eukaryota</taxon>
        <taxon>Viridiplantae</taxon>
        <taxon>Streptophyta</taxon>
        <taxon>Embryophyta</taxon>
        <taxon>Tracheophyta</taxon>
        <taxon>Spermatophyta</taxon>
        <taxon>Magnoliopsida</taxon>
        <taxon>eudicotyledons</taxon>
        <taxon>Gunneridae</taxon>
        <taxon>Pentapetalae</taxon>
        <taxon>rosids</taxon>
        <taxon>fabids</taxon>
        <taxon>Malpighiales</taxon>
        <taxon>Salicaceae</taxon>
        <taxon>Saliceae</taxon>
        <taxon>Salix</taxon>
    </lineage>
</organism>
<dbReference type="PANTHER" id="PTHR45878">
    <property type="entry name" value="ZINC FINGER PROTEIN WIP2"/>
    <property type="match status" value="1"/>
</dbReference>
<dbReference type="PANTHER" id="PTHR45878:SF1">
    <property type="entry name" value="ZINC FINGER PROTEIN WIP2"/>
    <property type="match status" value="1"/>
</dbReference>
<dbReference type="InterPro" id="IPR043584">
    <property type="entry name" value="WIP1/2/3/4/5/6"/>
</dbReference>
<dbReference type="EMBL" id="CAADRP010001761">
    <property type="protein sequence ID" value="VFU51418.1"/>
    <property type="molecule type" value="Genomic_DNA"/>
</dbReference>
<dbReference type="GO" id="GO:0005634">
    <property type="term" value="C:nucleus"/>
    <property type="evidence" value="ECO:0007669"/>
    <property type="project" value="TreeGrafter"/>
</dbReference>
<reference evidence="2" key="1">
    <citation type="submission" date="2019-03" db="EMBL/GenBank/DDBJ databases">
        <authorList>
            <person name="Mank J."/>
            <person name="Almeida P."/>
        </authorList>
    </citation>
    <scope>NUCLEOTIDE SEQUENCE</scope>
    <source>
        <strain evidence="2">78183</strain>
    </source>
</reference>
<feature type="region of interest" description="Disordered" evidence="1">
    <location>
        <begin position="28"/>
        <end position="81"/>
    </location>
</feature>
<dbReference type="AlphaFoldDB" id="A0A6N2MB18"/>
<sequence length="276" mass="31015">MGLWNYHVEDKNLCFQAPNFIEWLKPSSFPSPSPSPSPSSSSLSNSSVSQQVQLTNPMSALRPPTLFPQQQQQQQRRESMKETIQCLPLLSRLTEKRTLKDIEEDMGVKESSAGIKEEKVTILIHKRNRNSFQYVSTESRLLDPNSASILSDPCSVAAIMHKTFNSTYNMQMHMWGMGPSLKGTRLTQRNTTCGNAEASCYCCAQGCKNNHQPSTELSIERLQNLQTHYRGSTAQAIYVQKMQQNICGLLAKAILLTHLLKVEDIEKECITGSEDD</sequence>
<proteinExistence type="predicted"/>
<evidence type="ECO:0000256" key="1">
    <source>
        <dbReference type="SAM" id="MobiDB-lite"/>
    </source>
</evidence>
<dbReference type="GO" id="GO:0003700">
    <property type="term" value="F:DNA-binding transcription factor activity"/>
    <property type="evidence" value="ECO:0007669"/>
    <property type="project" value="InterPro"/>
</dbReference>
<evidence type="ECO:0000313" key="2">
    <source>
        <dbReference type="EMBL" id="VFU51418.1"/>
    </source>
</evidence>
<name>A0A6N2MB18_SALVM</name>
<feature type="compositionally biased region" description="Low complexity" evidence="1">
    <location>
        <begin position="38"/>
        <end position="49"/>
    </location>
</feature>